<evidence type="ECO:0000259" key="4">
    <source>
        <dbReference type="Pfam" id="PF11797"/>
    </source>
</evidence>
<dbReference type="Pfam" id="PF11797">
    <property type="entry name" value="WxLIP_HBD"/>
    <property type="match status" value="1"/>
</dbReference>
<gene>
    <name evidence="5" type="ORF">ACFQ5J_11835</name>
</gene>
<feature type="signal peptide" evidence="2">
    <location>
        <begin position="1"/>
        <end position="27"/>
    </location>
</feature>
<dbReference type="Pfam" id="PF06030">
    <property type="entry name" value="WxLIP_PGBD"/>
    <property type="match status" value="1"/>
</dbReference>
<feature type="transmembrane region" description="Helical" evidence="1">
    <location>
        <begin position="331"/>
        <end position="352"/>
    </location>
</feature>
<dbReference type="RefSeq" id="WP_164508572.1">
    <property type="nucleotide sequence ID" value="NZ_JBHTON010000049.1"/>
</dbReference>
<keyword evidence="2" id="KW-0732">Signal</keyword>
<comment type="caution">
    <text evidence="5">The sequence shown here is derived from an EMBL/GenBank/DDBJ whole genome shotgun (WGS) entry which is preliminary data.</text>
</comment>
<feature type="chain" id="PRO_5045536639" evidence="2">
    <location>
        <begin position="28"/>
        <end position="364"/>
    </location>
</feature>
<organism evidence="5 6">
    <name type="scientific">Lacticaseibacillus baoqingensis</name>
    <dbReference type="NCBI Taxonomy" id="2486013"/>
    <lineage>
        <taxon>Bacteria</taxon>
        <taxon>Bacillati</taxon>
        <taxon>Bacillota</taxon>
        <taxon>Bacilli</taxon>
        <taxon>Lactobacillales</taxon>
        <taxon>Lactobacillaceae</taxon>
        <taxon>Lacticaseibacillus</taxon>
    </lineage>
</organism>
<protein>
    <submittedName>
        <fullName evidence="5">DUF916 and DUF3324 domain-containing protein</fullName>
    </submittedName>
</protein>
<reference evidence="6" key="1">
    <citation type="journal article" date="2019" name="Int. J. Syst. Evol. Microbiol.">
        <title>The Global Catalogue of Microorganisms (GCM) 10K type strain sequencing project: providing services to taxonomists for standard genome sequencing and annotation.</title>
        <authorList>
            <consortium name="The Broad Institute Genomics Platform"/>
            <consortium name="The Broad Institute Genome Sequencing Center for Infectious Disease"/>
            <person name="Wu L."/>
            <person name="Ma J."/>
        </authorList>
    </citation>
    <scope>NUCLEOTIDE SEQUENCE [LARGE SCALE GENOMIC DNA]</scope>
    <source>
        <strain evidence="6">CCM 8903</strain>
    </source>
</reference>
<feature type="domain" description="WxL Interacting Protein peptidoglycan binding" evidence="3">
    <location>
        <begin position="32"/>
        <end position="150"/>
    </location>
</feature>
<evidence type="ECO:0000259" key="3">
    <source>
        <dbReference type="Pfam" id="PF06030"/>
    </source>
</evidence>
<evidence type="ECO:0000313" key="6">
    <source>
        <dbReference type="Proteomes" id="UP001597252"/>
    </source>
</evidence>
<keyword evidence="1" id="KW-1133">Transmembrane helix</keyword>
<evidence type="ECO:0000313" key="5">
    <source>
        <dbReference type="EMBL" id="MFD1485918.1"/>
    </source>
</evidence>
<feature type="domain" description="WxL Interacting Protein host binding" evidence="4">
    <location>
        <begin position="162"/>
        <end position="318"/>
    </location>
</feature>
<name>A0ABW4EA80_9LACO</name>
<sequence>MKSKKWFWLLPMFVFALWCGTTHPVFASEFDFAVDPQFPQQQAGQNRSYYDLWMKPASQQELTMTLSNDTAKDVKVNVAITNATTNNAGVVEYSPNKIKPDKSLQYHLADLVTYQKQVTIPKKSKLAYHVLVKMPTAEFNGQVAGGITFQQQDAGQAKKKSSGVAINNHYAFVLGLIVHNNNEPTTPKLHLHQVKAGQSNARNVITANLQNSTPIFINQVKTNAVITKQGDSKPVYKHSAVQLQIAPNSNFDYTIPLNGKRFAAGTYHLKLTVLANKSADGKYHDGTDTKGDPINFINRWQFEKDFKITAQAARKYNQTDVSIPKEKSNHLLIIGLIILIVVLLLVILLMWLRSRKHKQIRQAR</sequence>
<keyword evidence="1" id="KW-0472">Membrane</keyword>
<keyword evidence="1" id="KW-0812">Transmembrane</keyword>
<dbReference type="InterPro" id="IPR021759">
    <property type="entry name" value="WxLIP_HBD"/>
</dbReference>
<dbReference type="Proteomes" id="UP001597252">
    <property type="component" value="Unassembled WGS sequence"/>
</dbReference>
<dbReference type="EMBL" id="JBHTON010000049">
    <property type="protein sequence ID" value="MFD1485918.1"/>
    <property type="molecule type" value="Genomic_DNA"/>
</dbReference>
<proteinExistence type="predicted"/>
<keyword evidence="6" id="KW-1185">Reference proteome</keyword>
<evidence type="ECO:0000256" key="2">
    <source>
        <dbReference type="SAM" id="SignalP"/>
    </source>
</evidence>
<accession>A0ABW4EA80</accession>
<dbReference type="InterPro" id="IPR010317">
    <property type="entry name" value="WxLIP_PGBD"/>
</dbReference>
<evidence type="ECO:0000256" key="1">
    <source>
        <dbReference type="SAM" id="Phobius"/>
    </source>
</evidence>